<sequence>MGDNKSSKVNQNICGLDKKLVEDVAVDDGEALKNCPELKPVPKFETLTTATPSPAIKNNITNVLASYAFIMRYFNGDIQPVEAVICLLNICDNLDSNANYDDPAIALESVAQKCLQSELIQTDEASLTVMKKDTFLIIRGPSEENEKYYCQAALSHLHQILSQAKSQEKQSKSNQDSVKTDFSKKFPEHERENLPKLDISKVKKCMKKVEFYLSYIDSYNMDFE</sequence>
<keyword evidence="3" id="KW-1185">Reference proteome</keyword>
<dbReference type="PANTHER" id="PTHR15555:SF0">
    <property type="entry name" value="ZINC FINGER HIT DOMAIN-CONTAINING PROTEIN 2"/>
    <property type="match status" value="1"/>
</dbReference>
<dbReference type="AlphaFoldDB" id="A0A2W1BE18"/>
<name>A0A2W1BE18_HELAM</name>
<dbReference type="EMBL" id="KZ150230">
    <property type="protein sequence ID" value="PZC72004.1"/>
    <property type="molecule type" value="Genomic_DNA"/>
</dbReference>
<evidence type="ECO:0000313" key="2">
    <source>
        <dbReference type="EMBL" id="PZC72004.1"/>
    </source>
</evidence>
<organism evidence="2 3">
    <name type="scientific">Helicoverpa armigera</name>
    <name type="common">Cotton bollworm</name>
    <name type="synonym">Heliothis armigera</name>
    <dbReference type="NCBI Taxonomy" id="29058"/>
    <lineage>
        <taxon>Eukaryota</taxon>
        <taxon>Metazoa</taxon>
        <taxon>Ecdysozoa</taxon>
        <taxon>Arthropoda</taxon>
        <taxon>Hexapoda</taxon>
        <taxon>Insecta</taxon>
        <taxon>Pterygota</taxon>
        <taxon>Neoptera</taxon>
        <taxon>Endopterygota</taxon>
        <taxon>Lepidoptera</taxon>
        <taxon>Glossata</taxon>
        <taxon>Ditrysia</taxon>
        <taxon>Noctuoidea</taxon>
        <taxon>Noctuidae</taxon>
        <taxon>Heliothinae</taxon>
        <taxon>Helicoverpa</taxon>
    </lineage>
</organism>
<evidence type="ECO:0000313" key="3">
    <source>
        <dbReference type="Proteomes" id="UP000249218"/>
    </source>
</evidence>
<feature type="compositionally biased region" description="Basic and acidic residues" evidence="1">
    <location>
        <begin position="178"/>
        <end position="189"/>
    </location>
</feature>
<evidence type="ECO:0000256" key="1">
    <source>
        <dbReference type="SAM" id="MobiDB-lite"/>
    </source>
</evidence>
<dbReference type="InterPro" id="IPR039646">
    <property type="entry name" value="ZNHIT2"/>
</dbReference>
<proteinExistence type="predicted"/>
<feature type="region of interest" description="Disordered" evidence="1">
    <location>
        <begin position="165"/>
        <end position="189"/>
    </location>
</feature>
<dbReference type="PANTHER" id="PTHR15555">
    <property type="entry name" value="ZINC FINGER HIT DOMAIN CONTAINING PROTEIN 2 PROTEIN FON -RELATED"/>
    <property type="match status" value="1"/>
</dbReference>
<dbReference type="Proteomes" id="UP000249218">
    <property type="component" value="Unassembled WGS sequence"/>
</dbReference>
<dbReference type="OrthoDB" id="10005492at2759"/>
<gene>
    <name evidence="2" type="primary">HaOG212065</name>
    <name evidence="2" type="ORF">B5X24_HaOG212065</name>
</gene>
<accession>A0A2W1BE18</accession>
<reference evidence="2 3" key="1">
    <citation type="journal article" date="2017" name="BMC Biol.">
        <title>Genomic innovations, transcriptional plasticity and gene loss underlying the evolution and divergence of two highly polyphagous and invasive Helicoverpa pest species.</title>
        <authorList>
            <person name="Pearce S.L."/>
            <person name="Clarke D.F."/>
            <person name="East P.D."/>
            <person name="Elfekih S."/>
            <person name="Gordon K.H."/>
            <person name="Jermiin L.S."/>
            <person name="McGaughran A."/>
            <person name="Oakeshott J.G."/>
            <person name="Papanikolaou A."/>
            <person name="Perera O.P."/>
            <person name="Rane R.V."/>
            <person name="Richards S."/>
            <person name="Tay W.T."/>
            <person name="Walsh T.K."/>
            <person name="Anderson A."/>
            <person name="Anderson C.J."/>
            <person name="Asgari S."/>
            <person name="Board P.G."/>
            <person name="Bretschneider A."/>
            <person name="Campbell P.M."/>
            <person name="Chertemps T."/>
            <person name="Christeller J.T."/>
            <person name="Coppin C.W."/>
            <person name="Downes S.J."/>
            <person name="Duan G."/>
            <person name="Farnsworth C.A."/>
            <person name="Good R.T."/>
            <person name="Han L.B."/>
            <person name="Han Y.C."/>
            <person name="Hatje K."/>
            <person name="Horne I."/>
            <person name="Huang Y.P."/>
            <person name="Hughes D.S."/>
            <person name="Jacquin-Joly E."/>
            <person name="James W."/>
            <person name="Jhangiani S."/>
            <person name="Kollmar M."/>
            <person name="Kuwar S.S."/>
            <person name="Li S."/>
            <person name="Liu N.Y."/>
            <person name="Maibeche M.T."/>
            <person name="Miller J.R."/>
            <person name="Montagne N."/>
            <person name="Perry T."/>
            <person name="Qu J."/>
            <person name="Song S.V."/>
            <person name="Sutton G.G."/>
            <person name="Vogel H."/>
            <person name="Walenz B.P."/>
            <person name="Xu W."/>
            <person name="Zhang H.J."/>
            <person name="Zou Z."/>
            <person name="Batterham P."/>
            <person name="Edwards O.R."/>
            <person name="Feyereisen R."/>
            <person name="Gibbs R.A."/>
            <person name="Heckel D.G."/>
            <person name="McGrath A."/>
            <person name="Robin C."/>
            <person name="Scherer S.E."/>
            <person name="Worley K.C."/>
            <person name="Wu Y.D."/>
        </authorList>
    </citation>
    <scope>NUCLEOTIDE SEQUENCE [LARGE SCALE GENOMIC DNA]</scope>
    <source>
        <strain evidence="2">Harm_GR_Male_#8</strain>
        <tissue evidence="2">Whole organism</tissue>
    </source>
</reference>
<protein>
    <submittedName>
        <fullName evidence="2">Uncharacterized protein</fullName>
    </submittedName>
</protein>